<dbReference type="Proteomes" id="UP000035800">
    <property type="component" value="Chromosome I"/>
</dbReference>
<feature type="region of interest" description="Disordered" evidence="1">
    <location>
        <begin position="27"/>
        <end position="47"/>
    </location>
</feature>
<evidence type="ECO:0000313" key="2">
    <source>
        <dbReference type="EMBL" id="AIT10851.1"/>
    </source>
</evidence>
<organism evidence="2 3">
    <name type="scientific">Leptospira santarosai serovar Shermani str. LT 821</name>
    <dbReference type="NCBI Taxonomy" id="758847"/>
    <lineage>
        <taxon>Bacteria</taxon>
        <taxon>Pseudomonadati</taxon>
        <taxon>Spirochaetota</taxon>
        <taxon>Spirochaetia</taxon>
        <taxon>Leptospirales</taxon>
        <taxon>Leptospiraceae</taxon>
        <taxon>Leptospira</taxon>
    </lineage>
</organism>
<dbReference type="STRING" id="758847.LSS_21220"/>
<reference evidence="2 3" key="2">
    <citation type="journal article" date="2014" name="Emerg. Microbes Infect.">
        <title>Potential impact on kidney infection: a whole-genome analysis of Leptospira santarosai serovar Shermani.</title>
        <authorList>
            <person name="Chou L.F."/>
            <person name="Chen T.W."/>
            <person name="Ko Y.C."/>
            <person name="Pan M.J."/>
            <person name="Tian Y.C."/>
            <person name="Chiu C.H."/>
            <person name="Tang P."/>
            <person name="Hung C.C."/>
            <person name="Yang C.W."/>
        </authorList>
    </citation>
    <scope>NUCLEOTIDE SEQUENCE</scope>
    <source>
        <strain evidence="2 3">LT 821</strain>
    </source>
</reference>
<evidence type="ECO:0000256" key="1">
    <source>
        <dbReference type="SAM" id="MobiDB-lite"/>
    </source>
</evidence>
<dbReference type="KEGG" id="lst:LSS_21220"/>
<accession>A0A097ESE3</accession>
<gene>
    <name evidence="2" type="ORF">LSS_21220</name>
</gene>
<name>A0A097ESE3_9LEPT</name>
<evidence type="ECO:0000313" key="3">
    <source>
        <dbReference type="Proteomes" id="UP000035800"/>
    </source>
</evidence>
<proteinExistence type="predicted"/>
<sequence>MYGTSSVSSLTQKVELSKTIPEPCSGTFFQNGRASKSRESNLNQSTARKTNVRPFIFQDRQFLKKEPHRYLNLNTESKTKTHKINVRFFLFFVQIISL</sequence>
<reference evidence="2 3" key="1">
    <citation type="journal article" date="2012" name="Gene">
        <title>Sequence of Leptospira santarosai serovar Shermani genome and prediction of virulence-associated genes.</title>
        <authorList>
            <person name="Chou L.F."/>
            <person name="Chen Y.T."/>
            <person name="Lu C.W."/>
            <person name="Ko Y.C."/>
            <person name="Tang C.Y."/>
            <person name="Pan M.J."/>
            <person name="Tian Y.C."/>
            <person name="Chiu C.H."/>
            <person name="Hung C.C."/>
            <person name="Yang C.W."/>
        </authorList>
    </citation>
    <scope>NUCLEOTIDE SEQUENCE [LARGE SCALE GENOMIC DNA]</scope>
    <source>
        <strain evidence="2">LT 821</strain>
    </source>
</reference>
<dbReference type="EMBL" id="CP006694">
    <property type="protein sequence ID" value="AIT10851.1"/>
    <property type="molecule type" value="Genomic_DNA"/>
</dbReference>
<dbReference type="AlphaFoldDB" id="A0A097ESE3"/>
<protein>
    <submittedName>
        <fullName evidence="2">Uncharacterized protein</fullName>
    </submittedName>
</protein>